<dbReference type="Proteomes" id="UP000230886">
    <property type="component" value="Unassembled WGS sequence"/>
</dbReference>
<feature type="domain" description="DUF8185" evidence="2">
    <location>
        <begin position="102"/>
        <end position="220"/>
    </location>
</feature>
<dbReference type="RefSeq" id="WP_099698197.1">
    <property type="nucleotide sequence ID" value="NZ_JBBCST010000013.1"/>
</dbReference>
<dbReference type="AlphaFoldDB" id="A0A2A5J6I5"/>
<reference evidence="3 4" key="1">
    <citation type="submission" date="2017-07" db="EMBL/GenBank/DDBJ databases">
        <title>Draft sequence of Rhodococcus enclensis 23b-28.</title>
        <authorList>
            <person name="Besaury L."/>
            <person name="Sancelme M."/>
            <person name="Amato P."/>
            <person name="Lallement A."/>
            <person name="Delort A.-M."/>
        </authorList>
    </citation>
    <scope>NUCLEOTIDE SEQUENCE [LARGE SCALE GENOMIC DNA]</scope>
    <source>
        <strain evidence="3 4">23b-28</strain>
    </source>
</reference>
<evidence type="ECO:0000313" key="3">
    <source>
        <dbReference type="EMBL" id="PCK24962.1"/>
    </source>
</evidence>
<proteinExistence type="predicted"/>
<name>A0A2A5J6I5_RHOSG</name>
<dbReference type="InterPro" id="IPR016601">
    <property type="entry name" value="UCP012637"/>
</dbReference>
<organism evidence="3 4">
    <name type="scientific">Rhodococcus qingshengii</name>
    <dbReference type="NCBI Taxonomy" id="334542"/>
    <lineage>
        <taxon>Bacteria</taxon>
        <taxon>Bacillati</taxon>
        <taxon>Actinomycetota</taxon>
        <taxon>Actinomycetes</taxon>
        <taxon>Mycobacteriales</taxon>
        <taxon>Nocardiaceae</taxon>
        <taxon>Rhodococcus</taxon>
        <taxon>Rhodococcus erythropolis group</taxon>
    </lineage>
</organism>
<feature type="domain" description="DUF8010" evidence="1">
    <location>
        <begin position="1"/>
        <end position="99"/>
    </location>
</feature>
<dbReference type="InterPro" id="IPR058498">
    <property type="entry name" value="DUF8185"/>
</dbReference>
<dbReference type="EMBL" id="NOVD01000021">
    <property type="protein sequence ID" value="PCK24962.1"/>
    <property type="molecule type" value="Genomic_DNA"/>
</dbReference>
<gene>
    <name evidence="3" type="ORF">CHR55_22790</name>
</gene>
<protein>
    <submittedName>
        <fullName evidence="3">Uncharacterized protein</fullName>
    </submittedName>
</protein>
<comment type="caution">
    <text evidence="3">The sequence shown here is derived from an EMBL/GenBank/DDBJ whole genome shotgun (WGS) entry which is preliminary data.</text>
</comment>
<evidence type="ECO:0000259" key="1">
    <source>
        <dbReference type="Pfam" id="PF26035"/>
    </source>
</evidence>
<dbReference type="Pfam" id="PF26572">
    <property type="entry name" value="DUF8185"/>
    <property type="match status" value="1"/>
</dbReference>
<dbReference type="PIRSF" id="PIRSF012637">
    <property type="entry name" value="UCP012637"/>
    <property type="match status" value="1"/>
</dbReference>
<evidence type="ECO:0000313" key="4">
    <source>
        <dbReference type="Proteomes" id="UP000230886"/>
    </source>
</evidence>
<evidence type="ECO:0000259" key="2">
    <source>
        <dbReference type="Pfam" id="PF26572"/>
    </source>
</evidence>
<accession>A0A2A5J6I5</accession>
<sequence>MHERVLTVPEEAERKNLAGFIGHALRLDESTVIRMRRRGDAHLSVWASTGFDALATRTVAGTINPDDTSAAGDQLLSAVEQATSELIDPGFAMDSAWRGALPPMDGFEHLDDVPARVLIELAQRGNALALEHGSSHGPPASLLDQDVLEVSGPSGTVGISMRVIFALTAMGFVPHTGSEAMTADIDLEQIDASELVRVRASKSWVRLDARFGSVYRHRGGSIPLMVAR</sequence>
<dbReference type="Pfam" id="PF26035">
    <property type="entry name" value="DUF8010"/>
    <property type="match status" value="1"/>
</dbReference>
<dbReference type="InterPro" id="IPR058323">
    <property type="entry name" value="DUF8010"/>
</dbReference>